<dbReference type="Proteomes" id="UP001195769">
    <property type="component" value="Unassembled WGS sequence"/>
</dbReference>
<evidence type="ECO:0000313" key="1">
    <source>
        <dbReference type="EMBL" id="KAG1898508.1"/>
    </source>
</evidence>
<reference evidence="1" key="1">
    <citation type="journal article" date="2020" name="New Phytol.">
        <title>Comparative genomics reveals dynamic genome evolution in host specialist ectomycorrhizal fungi.</title>
        <authorList>
            <person name="Lofgren L.A."/>
            <person name="Nguyen N.H."/>
            <person name="Vilgalys R."/>
            <person name="Ruytinx J."/>
            <person name="Liao H.L."/>
            <person name="Branco S."/>
            <person name="Kuo A."/>
            <person name="LaButti K."/>
            <person name="Lipzen A."/>
            <person name="Andreopoulos W."/>
            <person name="Pangilinan J."/>
            <person name="Riley R."/>
            <person name="Hundley H."/>
            <person name="Na H."/>
            <person name="Barry K."/>
            <person name="Grigoriev I.V."/>
            <person name="Stajich J.E."/>
            <person name="Kennedy P.G."/>
        </authorList>
    </citation>
    <scope>NUCLEOTIDE SEQUENCE</scope>
    <source>
        <strain evidence="1">FC203</strain>
    </source>
</reference>
<organism evidence="1 2">
    <name type="scientific">Suillus fuscotomentosus</name>
    <dbReference type="NCBI Taxonomy" id="1912939"/>
    <lineage>
        <taxon>Eukaryota</taxon>
        <taxon>Fungi</taxon>
        <taxon>Dikarya</taxon>
        <taxon>Basidiomycota</taxon>
        <taxon>Agaricomycotina</taxon>
        <taxon>Agaricomycetes</taxon>
        <taxon>Agaricomycetidae</taxon>
        <taxon>Boletales</taxon>
        <taxon>Suillineae</taxon>
        <taxon>Suillaceae</taxon>
        <taxon>Suillus</taxon>
    </lineage>
</organism>
<dbReference type="AlphaFoldDB" id="A0AAD4E2F8"/>
<dbReference type="RefSeq" id="XP_041224084.1">
    <property type="nucleotide sequence ID" value="XM_041367376.1"/>
</dbReference>
<name>A0AAD4E2F8_9AGAM</name>
<gene>
    <name evidence="1" type="ORF">F5891DRAFT_1190892</name>
</gene>
<accession>A0AAD4E2F8</accession>
<comment type="caution">
    <text evidence="1">The sequence shown here is derived from an EMBL/GenBank/DDBJ whole genome shotgun (WGS) entry which is preliminary data.</text>
</comment>
<dbReference type="GeneID" id="64661674"/>
<keyword evidence="2" id="KW-1185">Reference proteome</keyword>
<evidence type="ECO:0000313" key="2">
    <source>
        <dbReference type="Proteomes" id="UP001195769"/>
    </source>
</evidence>
<proteinExistence type="predicted"/>
<protein>
    <submittedName>
        <fullName evidence="1">Uncharacterized protein</fullName>
    </submittedName>
</protein>
<dbReference type="EMBL" id="JABBWK010000039">
    <property type="protein sequence ID" value="KAG1898508.1"/>
    <property type="molecule type" value="Genomic_DNA"/>
</dbReference>
<sequence>MSRADWDDLTVTITTVISRAESPRSASTEEQKLRTFAEANDDSGLQAEGVSSPSEGLKAQDHLVVWVEKYLVQTHGQTQANVILDDIDRRIAAVPAFSGLRRFPQGRNFQQWTGDDSKALMKVYLPVIEGYVPVEIVRTFRAFLEFCYLVRHNIITEKTLAEIDDALARFHQYREIFKSSGMILTFSLPRQHSMKHYHALIRLFGAPNGLCSSITESKHIKAVKEPWRRSSRYKALGQMLVTNQCLDKLTASRQDFRARRMLNGTCLSSVIAALNAQTPTEEHRNMDQQEPPAILPARLGEDDGGADFEVVDDPMSVLAL</sequence>